<name>A0A371CTU1_9APHY</name>
<evidence type="ECO:0000313" key="1">
    <source>
        <dbReference type="EMBL" id="RDX43718.1"/>
    </source>
</evidence>
<sequence>MAGPAFPIDLLLMIMEVSHRHTSSRMMRTCRTLYRVGARMLICTGVSLRTSEEAISFLRFMRADPDRRFPHLRSLKISRGNFSRSGVHALRGLLCHRSLALETLTLLDAEAVLLSDNTNPLNPPTLLMAIASLQSLKHLVIDGCDAIALSLLRYMIAPLQTASLDLGLYTSWSSSTNADDRNPILLLTQSSDSLRELRGSYFDCNPAIIKFDVVYPAVRLINASYTSSWMPSTLAYIHAFPNLEHLSLTSTSNRFEGNGNDPNTVPHLFSNRDCNIHDQENYDVTWEHLQEVAGSVIDLFVLGLVCHVPTVRVLDDISARMCRFLHDVIADMKPESLVVTVAGSSLFAAGGPMDGVLRQPAAQQLRHLELELCFAPRDWDVKLEDILDNISATFLSVGIPLHSLGLILNYGLLITPQGPPGSSFERACPLERELVSMDCARAEQLLSDAIPSLQDVSIRLSTEREPHQYMLGAVGEDDMPTGSEGSSESDAAEIEEDFAMFMLEEDDAGW</sequence>
<dbReference type="EMBL" id="KZ857460">
    <property type="protein sequence ID" value="RDX43718.1"/>
    <property type="molecule type" value="Genomic_DNA"/>
</dbReference>
<gene>
    <name evidence="1" type="ORF">OH76DRAFT_1360794</name>
</gene>
<organism evidence="1 2">
    <name type="scientific">Lentinus brumalis</name>
    <dbReference type="NCBI Taxonomy" id="2498619"/>
    <lineage>
        <taxon>Eukaryota</taxon>
        <taxon>Fungi</taxon>
        <taxon>Dikarya</taxon>
        <taxon>Basidiomycota</taxon>
        <taxon>Agaricomycotina</taxon>
        <taxon>Agaricomycetes</taxon>
        <taxon>Polyporales</taxon>
        <taxon>Polyporaceae</taxon>
        <taxon>Lentinus</taxon>
    </lineage>
</organism>
<dbReference type="SUPFAM" id="SSF52047">
    <property type="entry name" value="RNI-like"/>
    <property type="match status" value="1"/>
</dbReference>
<evidence type="ECO:0000313" key="2">
    <source>
        <dbReference type="Proteomes" id="UP000256964"/>
    </source>
</evidence>
<dbReference type="Proteomes" id="UP000256964">
    <property type="component" value="Unassembled WGS sequence"/>
</dbReference>
<dbReference type="OrthoDB" id="2751407at2759"/>
<reference evidence="1 2" key="1">
    <citation type="journal article" date="2018" name="Biotechnol. Biofuels">
        <title>Integrative visual omics of the white-rot fungus Polyporus brumalis exposes the biotechnological potential of its oxidative enzymes for delignifying raw plant biomass.</title>
        <authorList>
            <person name="Miyauchi S."/>
            <person name="Rancon A."/>
            <person name="Drula E."/>
            <person name="Hage H."/>
            <person name="Chaduli D."/>
            <person name="Favel A."/>
            <person name="Grisel S."/>
            <person name="Henrissat B."/>
            <person name="Herpoel-Gimbert I."/>
            <person name="Ruiz-Duenas F.J."/>
            <person name="Chevret D."/>
            <person name="Hainaut M."/>
            <person name="Lin J."/>
            <person name="Wang M."/>
            <person name="Pangilinan J."/>
            <person name="Lipzen A."/>
            <person name="Lesage-Meessen L."/>
            <person name="Navarro D."/>
            <person name="Riley R."/>
            <person name="Grigoriev I.V."/>
            <person name="Zhou S."/>
            <person name="Raouche S."/>
            <person name="Rosso M.N."/>
        </authorList>
    </citation>
    <scope>NUCLEOTIDE SEQUENCE [LARGE SCALE GENOMIC DNA]</scope>
    <source>
        <strain evidence="1 2">BRFM 1820</strain>
    </source>
</reference>
<dbReference type="Gene3D" id="3.80.10.10">
    <property type="entry name" value="Ribonuclease Inhibitor"/>
    <property type="match status" value="1"/>
</dbReference>
<dbReference type="AlphaFoldDB" id="A0A371CTU1"/>
<protein>
    <recommendedName>
        <fullName evidence="3">F-box domain-containing protein</fullName>
    </recommendedName>
</protein>
<accession>A0A371CTU1</accession>
<proteinExistence type="predicted"/>
<keyword evidence="2" id="KW-1185">Reference proteome</keyword>
<dbReference type="InterPro" id="IPR032675">
    <property type="entry name" value="LRR_dom_sf"/>
</dbReference>
<evidence type="ECO:0008006" key="3">
    <source>
        <dbReference type="Google" id="ProtNLM"/>
    </source>
</evidence>